<keyword evidence="8" id="KW-0808">Transferase</keyword>
<dbReference type="InterPro" id="IPR003594">
    <property type="entry name" value="HATPase_dom"/>
</dbReference>
<evidence type="ECO:0000256" key="8">
    <source>
        <dbReference type="ARBA" id="ARBA00022679"/>
    </source>
</evidence>
<evidence type="ECO:0000256" key="12">
    <source>
        <dbReference type="ARBA" id="ARBA00023012"/>
    </source>
</evidence>
<dbReference type="Pfam" id="PF02518">
    <property type="entry name" value="HATPase_c"/>
    <property type="match status" value="1"/>
</dbReference>
<dbReference type="PROSITE" id="PS50109">
    <property type="entry name" value="HIS_KIN"/>
    <property type="match status" value="1"/>
</dbReference>
<evidence type="ECO:0000256" key="4">
    <source>
        <dbReference type="ARBA" id="ARBA00012438"/>
    </source>
</evidence>
<comment type="cofactor">
    <cofactor evidence="2">
        <name>[4Fe-4S] cluster</name>
        <dbReference type="ChEBI" id="CHEBI:49883"/>
    </cofactor>
</comment>
<dbReference type="InterPro" id="IPR050482">
    <property type="entry name" value="Sensor_HK_TwoCompSys"/>
</dbReference>
<evidence type="ECO:0000256" key="7">
    <source>
        <dbReference type="ARBA" id="ARBA00022490"/>
    </source>
</evidence>
<dbReference type="PANTHER" id="PTHR24421:SF62">
    <property type="entry name" value="SENSORY TRANSDUCTION HISTIDINE KINASE"/>
    <property type="match status" value="1"/>
</dbReference>
<keyword evidence="18" id="KW-0472">Membrane</keyword>
<proteinExistence type="predicted"/>
<keyword evidence="7" id="KW-0963">Cytoplasm</keyword>
<keyword evidence="10 20" id="KW-0418">Kinase</keyword>
<evidence type="ECO:0000256" key="10">
    <source>
        <dbReference type="ARBA" id="ARBA00022777"/>
    </source>
</evidence>
<feature type="compositionally biased region" description="Low complexity" evidence="17">
    <location>
        <begin position="1"/>
        <end position="13"/>
    </location>
</feature>
<dbReference type="EC" id="2.7.13.3" evidence="4"/>
<keyword evidence="18" id="KW-1133">Transmembrane helix</keyword>
<name>A0ABW2P5P1_9ACTN</name>
<accession>A0ABW2P5P1</accession>
<dbReference type="SMART" id="SM00387">
    <property type="entry name" value="HATPase_c"/>
    <property type="match status" value="1"/>
</dbReference>
<evidence type="ECO:0000256" key="14">
    <source>
        <dbReference type="ARBA" id="ARBA00024827"/>
    </source>
</evidence>
<comment type="caution">
    <text evidence="20">The sequence shown here is derived from an EMBL/GenBank/DDBJ whole genome shotgun (WGS) entry which is preliminary data.</text>
</comment>
<evidence type="ECO:0000256" key="13">
    <source>
        <dbReference type="ARBA" id="ARBA00023014"/>
    </source>
</evidence>
<evidence type="ECO:0000256" key="2">
    <source>
        <dbReference type="ARBA" id="ARBA00001966"/>
    </source>
</evidence>
<keyword evidence="9" id="KW-0479">Metal-binding</keyword>
<dbReference type="PIRSF" id="PIRSF037434">
    <property type="entry name" value="STHK_ChrS"/>
    <property type="match status" value="1"/>
</dbReference>
<evidence type="ECO:0000313" key="20">
    <source>
        <dbReference type="EMBL" id="MFC7383485.1"/>
    </source>
</evidence>
<evidence type="ECO:0000256" key="9">
    <source>
        <dbReference type="ARBA" id="ARBA00022723"/>
    </source>
</evidence>
<dbReference type="InterPro" id="IPR004358">
    <property type="entry name" value="Sig_transdc_His_kin-like_C"/>
</dbReference>
<keyword evidence="18" id="KW-0812">Transmembrane</keyword>
<keyword evidence="11" id="KW-0408">Iron</keyword>
<comment type="function">
    <text evidence="14">Member of the two-component regulatory system NreB/NreC involved in the control of dissimilatory nitrate/nitrite reduction in response to oxygen. NreB functions as a direct oxygen sensor histidine kinase which is autophosphorylated, in the absence of oxygen, probably at the conserved histidine residue, and transfers its phosphate group probably to a conserved aspartate residue of NreC. NreB/NreC activates the expression of the nitrate (narGHJI) and nitrite (nir) reductase operons, as well as the putative nitrate transporter gene narT.</text>
</comment>
<evidence type="ECO:0000256" key="18">
    <source>
        <dbReference type="SAM" id="Phobius"/>
    </source>
</evidence>
<keyword evidence="12" id="KW-0902">Two-component regulatory system</keyword>
<sequence length="459" mass="47911">MTRRTLTGLLPTRPGGPPPDRLTMPLPGGPVDTSPGRPVDTSPGGRAVTAPGGPAVTAGPRPGASGGANGPVANAWQILRGWEALYLLAFVVTLALVIMDRRAGDAAKAVAIGSLCACAVAYVLVGRRALKAQRHYGRFGLLYAGFAIVTFVPATVIAPPSTFALFALCPQMFMALPVRWAVTTVLLLNTAPAIRFVMTPGVRMDDLVGFVASGVVAAVFSIIAGRWITRIVNQSADRAELIEELSASRAEVERLSRERGALAERERLAGDIHDTLAQGFTSIIMLLQAAEAQPDPSRHLALAMRTAQEGLDEARGLITVLRPPPLDGSSLEEALSRIASRVGEELGIPLSFGVEGRSRALPPGAEVVLIRAAQEGLANVRKHAGAASASLGLTYLDQEVVLRVSDDGAGFDGLSPSAGFGLRAMRGRVEQAGGTVDLDTAPGRGTTLTVRLPQKGGIE</sequence>
<dbReference type="SUPFAM" id="SSF55874">
    <property type="entry name" value="ATPase domain of HSP90 chaperone/DNA topoisomerase II/histidine kinase"/>
    <property type="match status" value="1"/>
</dbReference>
<comment type="catalytic activity">
    <reaction evidence="1">
        <text>ATP + protein L-histidine = ADP + protein N-phospho-L-histidine.</text>
        <dbReference type="EC" id="2.7.13.3"/>
    </reaction>
</comment>
<dbReference type="Pfam" id="PF07730">
    <property type="entry name" value="HisKA_3"/>
    <property type="match status" value="1"/>
</dbReference>
<evidence type="ECO:0000256" key="17">
    <source>
        <dbReference type="SAM" id="MobiDB-lite"/>
    </source>
</evidence>
<dbReference type="InterPro" id="IPR017205">
    <property type="entry name" value="Sig_transdc_His_kinase_ChrS"/>
</dbReference>
<keyword evidence="13" id="KW-0411">Iron-sulfur</keyword>
<feature type="region of interest" description="Disordered" evidence="17">
    <location>
        <begin position="1"/>
        <end position="67"/>
    </location>
</feature>
<feature type="coiled-coil region" evidence="16">
    <location>
        <begin position="238"/>
        <end position="265"/>
    </location>
</feature>
<protein>
    <recommendedName>
        <fullName evidence="5">Oxygen sensor histidine kinase NreB</fullName>
        <ecNumber evidence="4">2.7.13.3</ecNumber>
    </recommendedName>
    <alternativeName>
        <fullName evidence="15">Nitrogen regulation protein B</fullName>
    </alternativeName>
</protein>
<dbReference type="GO" id="GO:0016301">
    <property type="term" value="F:kinase activity"/>
    <property type="evidence" value="ECO:0007669"/>
    <property type="project" value="UniProtKB-KW"/>
</dbReference>
<dbReference type="InterPro" id="IPR011712">
    <property type="entry name" value="Sig_transdc_His_kin_sub3_dim/P"/>
</dbReference>
<dbReference type="PRINTS" id="PR00344">
    <property type="entry name" value="BCTRLSENSOR"/>
</dbReference>
<keyword evidence="16" id="KW-0175">Coiled coil</keyword>
<gene>
    <name evidence="20" type="ORF">ACFQSB_14785</name>
</gene>
<dbReference type="InterPro" id="IPR005467">
    <property type="entry name" value="His_kinase_dom"/>
</dbReference>
<dbReference type="InterPro" id="IPR036890">
    <property type="entry name" value="HATPase_C_sf"/>
</dbReference>
<feature type="domain" description="Histidine kinase" evidence="19">
    <location>
        <begin position="271"/>
        <end position="456"/>
    </location>
</feature>
<reference evidence="21" key="1">
    <citation type="journal article" date="2019" name="Int. J. Syst. Evol. Microbiol.">
        <title>The Global Catalogue of Microorganisms (GCM) 10K type strain sequencing project: providing services to taxonomists for standard genome sequencing and annotation.</title>
        <authorList>
            <consortium name="The Broad Institute Genomics Platform"/>
            <consortium name="The Broad Institute Genome Sequencing Center for Infectious Disease"/>
            <person name="Wu L."/>
            <person name="Ma J."/>
        </authorList>
    </citation>
    <scope>NUCLEOTIDE SEQUENCE [LARGE SCALE GENOMIC DNA]</scope>
    <source>
        <strain evidence="21">CECT 7649</strain>
    </source>
</reference>
<dbReference type="EMBL" id="JBHTCG010000008">
    <property type="protein sequence ID" value="MFC7383485.1"/>
    <property type="molecule type" value="Genomic_DNA"/>
</dbReference>
<feature type="transmembrane region" description="Helical" evidence="18">
    <location>
        <begin position="137"/>
        <end position="158"/>
    </location>
</feature>
<evidence type="ECO:0000256" key="6">
    <source>
        <dbReference type="ARBA" id="ARBA00022485"/>
    </source>
</evidence>
<feature type="transmembrane region" description="Helical" evidence="18">
    <location>
        <begin position="84"/>
        <end position="100"/>
    </location>
</feature>
<evidence type="ECO:0000259" key="19">
    <source>
        <dbReference type="PROSITE" id="PS50109"/>
    </source>
</evidence>
<evidence type="ECO:0000256" key="15">
    <source>
        <dbReference type="ARBA" id="ARBA00030800"/>
    </source>
</evidence>
<evidence type="ECO:0000256" key="3">
    <source>
        <dbReference type="ARBA" id="ARBA00004496"/>
    </source>
</evidence>
<dbReference type="PANTHER" id="PTHR24421">
    <property type="entry name" value="NITRATE/NITRITE SENSOR PROTEIN NARX-RELATED"/>
    <property type="match status" value="1"/>
</dbReference>
<evidence type="ECO:0000256" key="16">
    <source>
        <dbReference type="SAM" id="Coils"/>
    </source>
</evidence>
<feature type="transmembrane region" description="Helical" evidence="18">
    <location>
        <begin position="178"/>
        <end position="198"/>
    </location>
</feature>
<dbReference type="Gene3D" id="3.30.565.10">
    <property type="entry name" value="Histidine kinase-like ATPase, C-terminal domain"/>
    <property type="match status" value="1"/>
</dbReference>
<dbReference type="Proteomes" id="UP001596496">
    <property type="component" value="Unassembled WGS sequence"/>
</dbReference>
<keyword evidence="6" id="KW-0004">4Fe-4S</keyword>
<feature type="transmembrane region" description="Helical" evidence="18">
    <location>
        <begin position="106"/>
        <end position="125"/>
    </location>
</feature>
<organism evidence="20 21">
    <name type="scientific">Sphaerisporangium rhizosphaerae</name>
    <dbReference type="NCBI Taxonomy" id="2269375"/>
    <lineage>
        <taxon>Bacteria</taxon>
        <taxon>Bacillati</taxon>
        <taxon>Actinomycetota</taxon>
        <taxon>Actinomycetes</taxon>
        <taxon>Streptosporangiales</taxon>
        <taxon>Streptosporangiaceae</taxon>
        <taxon>Sphaerisporangium</taxon>
    </lineage>
</organism>
<feature type="transmembrane region" description="Helical" evidence="18">
    <location>
        <begin position="207"/>
        <end position="228"/>
    </location>
</feature>
<evidence type="ECO:0000256" key="1">
    <source>
        <dbReference type="ARBA" id="ARBA00000085"/>
    </source>
</evidence>
<comment type="subcellular location">
    <subcellularLocation>
        <location evidence="3">Cytoplasm</location>
    </subcellularLocation>
</comment>
<dbReference type="CDD" id="cd16917">
    <property type="entry name" value="HATPase_UhpB-NarQ-NarX-like"/>
    <property type="match status" value="1"/>
</dbReference>
<evidence type="ECO:0000313" key="21">
    <source>
        <dbReference type="Proteomes" id="UP001596496"/>
    </source>
</evidence>
<evidence type="ECO:0000256" key="5">
    <source>
        <dbReference type="ARBA" id="ARBA00017322"/>
    </source>
</evidence>
<dbReference type="Gene3D" id="1.20.5.1930">
    <property type="match status" value="1"/>
</dbReference>
<keyword evidence="21" id="KW-1185">Reference proteome</keyword>
<evidence type="ECO:0000256" key="11">
    <source>
        <dbReference type="ARBA" id="ARBA00023004"/>
    </source>
</evidence>